<dbReference type="Gene3D" id="3.40.50.880">
    <property type="match status" value="1"/>
</dbReference>
<dbReference type="CDD" id="cd03143">
    <property type="entry name" value="A4_beta-galactosidase_middle_domain"/>
    <property type="match status" value="1"/>
</dbReference>
<comment type="caution">
    <text evidence="1">The sequence shown here is derived from an EMBL/GenBank/DDBJ whole genome shotgun (WGS) entry which is preliminary data.</text>
</comment>
<sequence>MLYPKSQSEKLSRQLFAQPPAEYRAAPFWAWNCRLDEATLKEQIDIFERMGMGGFFMHVRTGLETPYMNEDFMRCIRACVEKAKGNRMLAYLYDEDRWPSGAAGGKVTQEEAFRARYLLFTPNPQTEGLFLGAYAVSLDENGCLAEYHAVSEGETAAWYAYRMCEAGRDRFNGNSYVDTLNPRAIERFIEITHERYREEVGADFGGAVPAIFTDEPQFTRKRQLKFAREKMDVWLPWTDDLPETFRAATGLDLLGHLPELIWELPGGQVSEIRYHYHDHVAERFAAAFADTCGKWCAAHNLPLTGHMMEEPTLKSQTCALGEAMRSYRSFGIPGIDMLCDKREYTTAKQCQSAVRQYGREAMLSELDGVTGWDFDFRGHKLQGDWQAALGVTLRVPHLSWMSMAGAAKRDYPASISFQSPWWKEYHAIEDHFARLNTALTRGRPVVRAAVVHPVESYWLHWGPVEQTASAREQLDELFQNVTEWMLLGNVDFDFLCESQLPALCDKGANPLKVGEMAYDAVIVPGCETLRSTTLERLEAFANAGGRLIFIGNAPQYENARPSQRAKALYDRSIRIAASQSALMDAIAPVRLIDIHFDSGERANQYVHQLRRDGSALWLFIAQGKTPYNRDVPMGKDVRIRVKGAFRPTVYDTLTGETRAICHRAESGATEIYARLWDEDSLLLLLEPVEHSCLAESAAPAAQKAVLPVSALARYALDEPNALLLDQAEFAVDDGPWQAREEILRAAEKCFAMLGWPVGDDLQPYAKAPNDPSHTVRFRFSIHSEARFEGLRLAGECLEGAKISLNGESAAASSDGWYVDKCLAAYALPPLQAGENTLLVEMPFGQRTNLEWMYLLGDFAVVLRGRQARLVPREGVIGFGSIAEQGLPFYGGNISYEIPFESQGGEVTLRAAHYRGAAMKIALDGRDLGLLTYAPYEMSLGVLPAGRHTLTIALLGHRGNAFGPVHLADENERWIGPSAWHTTGDRWTYEYRLKPIGLLSAPILMEARAENRP</sequence>
<accession>A0A9D1G0F2</accession>
<reference evidence="1" key="1">
    <citation type="submission" date="2020-10" db="EMBL/GenBank/DDBJ databases">
        <authorList>
            <person name="Gilroy R."/>
        </authorList>
    </citation>
    <scope>NUCLEOTIDE SEQUENCE</scope>
    <source>
        <strain evidence="1">13766</strain>
    </source>
</reference>
<dbReference type="PANTHER" id="PTHR36848">
    <property type="entry name" value="DNA-BINDING PROTEIN (PUTATIVE SECRETED PROTEIN)-RELATED"/>
    <property type="match status" value="1"/>
</dbReference>
<dbReference type="AlphaFoldDB" id="A0A9D1G0F2"/>
<organism evidence="1 2">
    <name type="scientific">Candidatus Alectryocaccomicrobium excrementavium</name>
    <dbReference type="NCBI Taxonomy" id="2840668"/>
    <lineage>
        <taxon>Bacteria</taxon>
        <taxon>Bacillati</taxon>
        <taxon>Bacillota</taxon>
        <taxon>Clostridia</taxon>
        <taxon>Candidatus Alectryocaccomicrobium</taxon>
    </lineage>
</organism>
<evidence type="ECO:0000313" key="2">
    <source>
        <dbReference type="Proteomes" id="UP000824140"/>
    </source>
</evidence>
<proteinExistence type="predicted"/>
<evidence type="ECO:0000313" key="1">
    <source>
        <dbReference type="EMBL" id="HIS92205.1"/>
    </source>
</evidence>
<name>A0A9D1G0F2_9FIRM</name>
<protein>
    <recommendedName>
        <fullName evidence="3">Glycoside hydrolase</fullName>
    </recommendedName>
</protein>
<dbReference type="InterPro" id="IPR029062">
    <property type="entry name" value="Class_I_gatase-like"/>
</dbReference>
<dbReference type="Proteomes" id="UP000824140">
    <property type="component" value="Unassembled WGS sequence"/>
</dbReference>
<gene>
    <name evidence="1" type="ORF">IAA84_04225</name>
</gene>
<dbReference type="PANTHER" id="PTHR36848:SF2">
    <property type="entry name" value="SECRETED PROTEIN"/>
    <property type="match status" value="1"/>
</dbReference>
<dbReference type="EMBL" id="DVJN01000087">
    <property type="protein sequence ID" value="HIS92205.1"/>
    <property type="molecule type" value="Genomic_DNA"/>
</dbReference>
<reference evidence="1" key="2">
    <citation type="journal article" date="2021" name="PeerJ">
        <title>Extensive microbial diversity within the chicken gut microbiome revealed by metagenomics and culture.</title>
        <authorList>
            <person name="Gilroy R."/>
            <person name="Ravi A."/>
            <person name="Getino M."/>
            <person name="Pursley I."/>
            <person name="Horton D.L."/>
            <person name="Alikhan N.F."/>
            <person name="Baker D."/>
            <person name="Gharbi K."/>
            <person name="Hall N."/>
            <person name="Watson M."/>
            <person name="Adriaenssens E.M."/>
            <person name="Foster-Nyarko E."/>
            <person name="Jarju S."/>
            <person name="Secka A."/>
            <person name="Antonio M."/>
            <person name="Oren A."/>
            <person name="Chaudhuri R.R."/>
            <person name="La Ragione R."/>
            <person name="Hildebrand F."/>
            <person name="Pallen M.J."/>
        </authorList>
    </citation>
    <scope>NUCLEOTIDE SEQUENCE</scope>
    <source>
        <strain evidence="1">13766</strain>
    </source>
</reference>
<evidence type="ECO:0008006" key="3">
    <source>
        <dbReference type="Google" id="ProtNLM"/>
    </source>
</evidence>
<dbReference type="InterPro" id="IPR053161">
    <property type="entry name" value="Ulvan_degrading_GH"/>
</dbReference>